<dbReference type="PANTHER" id="PTHR37423">
    <property type="entry name" value="SOLUBLE LYTIC MUREIN TRANSGLYCOSYLASE-RELATED"/>
    <property type="match status" value="1"/>
</dbReference>
<evidence type="ECO:0000313" key="7">
    <source>
        <dbReference type="Proteomes" id="UP000032427"/>
    </source>
</evidence>
<proteinExistence type="inferred from homology"/>
<dbReference type="SUPFAM" id="SSF48435">
    <property type="entry name" value="Bacterial muramidases"/>
    <property type="match status" value="1"/>
</dbReference>
<feature type="chain" id="PRO_5001857836" evidence="3">
    <location>
        <begin position="24"/>
        <end position="639"/>
    </location>
</feature>
<dbReference type="SUPFAM" id="SSF53955">
    <property type="entry name" value="Lysozyme-like"/>
    <property type="match status" value="1"/>
</dbReference>
<feature type="domain" description="Transglycosylase SLT" evidence="4">
    <location>
        <begin position="476"/>
        <end position="587"/>
    </location>
</feature>
<dbReference type="Gene3D" id="1.10.530.10">
    <property type="match status" value="1"/>
</dbReference>
<dbReference type="InterPro" id="IPR023346">
    <property type="entry name" value="Lysozyme-like_dom_sf"/>
</dbReference>
<dbReference type="InterPro" id="IPR037061">
    <property type="entry name" value="Lytic_TGlycoase_superhlx_L_sf"/>
</dbReference>
<reference evidence="7" key="1">
    <citation type="submission" date="2014-09" db="EMBL/GenBank/DDBJ databases">
        <authorList>
            <person name="Hjerde E."/>
        </authorList>
    </citation>
    <scope>NUCLEOTIDE SEQUENCE [LARGE SCALE GENOMIC DNA]</scope>
    <source>
        <strain evidence="7">06/09/139</strain>
    </source>
</reference>
<dbReference type="GO" id="GO:0042597">
    <property type="term" value="C:periplasmic space"/>
    <property type="evidence" value="ECO:0007669"/>
    <property type="project" value="InterPro"/>
</dbReference>
<protein>
    <submittedName>
        <fullName evidence="6">Soluble lytic murein transglycosylase</fullName>
        <ecNumber evidence="6">3.2.1.-</ecNumber>
    </submittedName>
</protein>
<dbReference type="HOGENOM" id="CLU_019016_1_1_6"/>
<feature type="signal peptide" evidence="3">
    <location>
        <begin position="1"/>
        <end position="23"/>
    </location>
</feature>
<dbReference type="Gene3D" id="1.25.20.10">
    <property type="entry name" value="Bacterial muramidases"/>
    <property type="match status" value="1"/>
</dbReference>
<dbReference type="EMBL" id="LN554846">
    <property type="protein sequence ID" value="CED71417.1"/>
    <property type="molecule type" value="Genomic_DNA"/>
</dbReference>
<dbReference type="PANTHER" id="PTHR37423:SF5">
    <property type="entry name" value="SOLUBLE LYTIC MUREIN TRANSGLYCOSYLASE"/>
    <property type="match status" value="1"/>
</dbReference>
<dbReference type="STRING" id="80852.AWOD_I_1339"/>
<dbReference type="InterPro" id="IPR012289">
    <property type="entry name" value="Lytic_TGlycosylase_superhlx_L"/>
</dbReference>
<dbReference type="AlphaFoldDB" id="A0A090ILZ4"/>
<dbReference type="KEGG" id="awd:AWOD_I_1339"/>
<feature type="domain" description="Lytic transglycosylase superhelical linker" evidence="5">
    <location>
        <begin position="405"/>
        <end position="465"/>
    </location>
</feature>
<evidence type="ECO:0000259" key="5">
    <source>
        <dbReference type="Pfam" id="PF14718"/>
    </source>
</evidence>
<dbReference type="PATRIC" id="fig|80852.17.peg.1377"/>
<organism evidence="6 7">
    <name type="scientific">Aliivibrio wodanis</name>
    <dbReference type="NCBI Taxonomy" id="80852"/>
    <lineage>
        <taxon>Bacteria</taxon>
        <taxon>Pseudomonadati</taxon>
        <taxon>Pseudomonadota</taxon>
        <taxon>Gammaproteobacteria</taxon>
        <taxon>Vibrionales</taxon>
        <taxon>Vibrionaceae</taxon>
        <taxon>Aliivibrio</taxon>
    </lineage>
</organism>
<comment type="similarity">
    <text evidence="1">Belongs to the transglycosylase Slt family.</text>
</comment>
<keyword evidence="7" id="KW-1185">Reference proteome</keyword>
<dbReference type="EC" id="3.2.1.-" evidence="6"/>
<accession>A0A090ILZ4</accession>
<dbReference type="GeneID" id="28540897"/>
<name>A0A090ILZ4_9GAMM</name>
<evidence type="ECO:0000256" key="2">
    <source>
        <dbReference type="ARBA" id="ARBA00022729"/>
    </source>
</evidence>
<dbReference type="CDD" id="cd13401">
    <property type="entry name" value="Slt70-like"/>
    <property type="match status" value="1"/>
</dbReference>
<dbReference type="InterPro" id="IPR008939">
    <property type="entry name" value="Lytic_TGlycosylase_superhlx_U"/>
</dbReference>
<dbReference type="InterPro" id="IPR008258">
    <property type="entry name" value="Transglycosylase_SLT_dom_1"/>
</dbReference>
<keyword evidence="2 3" id="KW-0732">Signal</keyword>
<gene>
    <name evidence="6" type="ORF">AWOD_I_1339</name>
</gene>
<keyword evidence="6" id="KW-0378">Hydrolase</keyword>
<dbReference type="Pfam" id="PF01464">
    <property type="entry name" value="SLT"/>
    <property type="match status" value="1"/>
</dbReference>
<evidence type="ECO:0000256" key="3">
    <source>
        <dbReference type="SAM" id="SignalP"/>
    </source>
</evidence>
<keyword evidence="6" id="KW-0326">Glycosidase</keyword>
<dbReference type="Proteomes" id="UP000032427">
    <property type="component" value="Chromosome 1"/>
</dbReference>
<dbReference type="Pfam" id="PF14718">
    <property type="entry name" value="SLT_L"/>
    <property type="match status" value="1"/>
</dbReference>
<sequence>MRLVKVNWFVIFIGMFSSPSSVAVSELWLNRYAYDAIQQGFNNKDISVYHRKRSSIDDYPLAAYTDYRAFLFDINNKTPQQVNQFSQDFFDYPFSVSIRVDYLNAMIATRNWGNLLDYQKELPKDQNYQCYYYTAFYHQGKKDIAFDGAKSLWLNGKSVFSACDELFQHWANAGLRTDDVIKQRALLSIEKRNPKLIKYLAKLVSTKADRLILNEMYMLYQNPIRVTEAFTNKDDTPFYRDYAQVLLKHLARNHIDKAYLAFTHITDHYSYKGDEIQNTSEFIAVRLLQSTDDKEITWRDDVFKHSDNDYVLEQRVRLAISKTKWQEAYFWIARLSDEAQATYRWQYWLARSEIALKETENGEARLKRIMGYRHFYSFAAAITLNRAIKYPIANVDFQFDDLTHYHPDLQRVNELLRLGKEAPAKSQWRYLIARASHDDRAKLAAYAKQDFSFESTLRGELWDYIDLRFPVRYYSLFKHYGKKHKIEPITLLALARQESGFNSLSQSPVGALGVMQVLPSTAKYMADKYKSKYKQPTDLLDAEKNIAIGSQYLSSLLRRYKQNRALAFSAYNAGPTMVAVWRKQASDEMDIFVYIESITFKETRVYVKNILMFEEYYRYVLGVKGDFLNDSEWGFKKSN</sequence>
<evidence type="ECO:0000313" key="6">
    <source>
        <dbReference type="EMBL" id="CED71417.1"/>
    </source>
</evidence>
<dbReference type="Gene3D" id="1.10.1240.20">
    <property type="entry name" value="Lytic transglycosylase, superhelical linker domain"/>
    <property type="match status" value="1"/>
</dbReference>
<dbReference type="OrthoDB" id="92254at2"/>
<dbReference type="GO" id="GO:0004553">
    <property type="term" value="F:hydrolase activity, hydrolyzing O-glycosyl compounds"/>
    <property type="evidence" value="ECO:0007669"/>
    <property type="project" value="InterPro"/>
</dbReference>
<evidence type="ECO:0000256" key="1">
    <source>
        <dbReference type="ARBA" id="ARBA00007734"/>
    </source>
</evidence>
<evidence type="ECO:0000259" key="4">
    <source>
        <dbReference type="Pfam" id="PF01464"/>
    </source>
</evidence>